<dbReference type="KEGG" id="xbc:ELE36_02635"/>
<evidence type="ECO:0008006" key="4">
    <source>
        <dbReference type="Google" id="ProtNLM"/>
    </source>
</evidence>
<evidence type="ECO:0000313" key="2">
    <source>
        <dbReference type="EMBL" id="QBB69358.1"/>
    </source>
</evidence>
<dbReference type="OrthoDB" id="7068307at2"/>
<protein>
    <recommendedName>
        <fullName evidence="4">HTH OST-type domain-containing protein</fullName>
    </recommendedName>
</protein>
<dbReference type="EMBL" id="CP035704">
    <property type="protein sequence ID" value="QBB69358.1"/>
    <property type="molecule type" value="Genomic_DNA"/>
</dbReference>
<dbReference type="AlphaFoldDB" id="A0A411HFT9"/>
<evidence type="ECO:0000256" key="1">
    <source>
        <dbReference type="SAM" id="MobiDB-lite"/>
    </source>
</evidence>
<reference evidence="2 3" key="1">
    <citation type="submission" date="2019-01" db="EMBL/GenBank/DDBJ databases">
        <title>Pseudolysobacter antarctica gen. nov., sp. nov., isolated from Fildes Peninsula, Antarctica.</title>
        <authorList>
            <person name="Wei Z."/>
            <person name="Peng F."/>
        </authorList>
    </citation>
    <scope>NUCLEOTIDE SEQUENCE [LARGE SCALE GENOMIC DNA]</scope>
    <source>
        <strain evidence="2 3">AQ6-296</strain>
    </source>
</reference>
<keyword evidence="3" id="KW-1185">Reference proteome</keyword>
<accession>A0A411HFT9</accession>
<dbReference type="Proteomes" id="UP000291562">
    <property type="component" value="Chromosome"/>
</dbReference>
<name>A0A411HFT9_9GAMM</name>
<sequence length="285" mass="32110">MLSLEQYSDLTVQLISSNVTSQNPVMTAAALGEQLRRSAPDSSFRSYGYTRFLRYLDYLEGRQKIVLTKTDQQALAVTLRSDLAPPPVISTGYNPLRKPVWGAFVFSAPPGQRFLNRLSGLVRMGLQGAPSPVDEWVEIELLSESIQKVWATEFLEHEKLDSDALTKALDSHQWHLDFPVALEQINQSKRIRWNRFRSAKVAKVVDEWCHRNKIDLSMVFSTPSDPTVPQEPVPSDNKRDHRVEDIQRQWILAALATLPLEALQALPLPAGAMIKTNPKINAVLS</sequence>
<organism evidence="2 3">
    <name type="scientific">Pseudolysobacter antarcticus</name>
    <dbReference type="NCBI Taxonomy" id="2511995"/>
    <lineage>
        <taxon>Bacteria</taxon>
        <taxon>Pseudomonadati</taxon>
        <taxon>Pseudomonadota</taxon>
        <taxon>Gammaproteobacteria</taxon>
        <taxon>Lysobacterales</taxon>
        <taxon>Rhodanobacteraceae</taxon>
        <taxon>Pseudolysobacter</taxon>
    </lineage>
</organism>
<feature type="region of interest" description="Disordered" evidence="1">
    <location>
        <begin position="221"/>
        <end position="240"/>
    </location>
</feature>
<evidence type="ECO:0000313" key="3">
    <source>
        <dbReference type="Proteomes" id="UP000291562"/>
    </source>
</evidence>
<dbReference type="RefSeq" id="WP_129831614.1">
    <property type="nucleotide sequence ID" value="NZ_CP035704.1"/>
</dbReference>
<proteinExistence type="predicted"/>
<gene>
    <name evidence="2" type="ORF">ELE36_02635</name>
</gene>